<feature type="coiled-coil region" evidence="1">
    <location>
        <begin position="270"/>
        <end position="297"/>
    </location>
</feature>
<dbReference type="EMBL" id="JAIWYP010000006">
    <property type="protein sequence ID" value="KAH3805496.1"/>
    <property type="molecule type" value="Genomic_DNA"/>
</dbReference>
<keyword evidence="4" id="KW-1185">Reference proteome</keyword>
<sequence length="344" mass="41297">MDGGVTEREKRFHRREMLRKDYELTRGTEKVERTKQRDRNIDMAQLNEFQRQREEVIKARREAKQKKEELKRNKEEHVTRWQQEVHDSRTLEKRGTESELELQRMRETTIDIDYDDDVVLQGACGYDYRMDCSKMNTESGQSLITVGEYGQVDEIRKHLDILSKGSSASIDTVDRELNWLKQKTMAMQEDVTQFVHSEDRIKRESGKDNTYDHQLIKRDRQDESGYDDIEHLQKQIELMKLKENEIFKAIERKARIKELKERDRLRDEKDRQYTERVRALKQQKRDLEQSLLEKQSVLCSLDDELIEPSYHQHKSSTHRKKTTDKQEYMPFMIKPNVPKFSDPA</sequence>
<feature type="compositionally biased region" description="Basic residues" evidence="2">
    <location>
        <begin position="311"/>
        <end position="322"/>
    </location>
</feature>
<dbReference type="Proteomes" id="UP000828390">
    <property type="component" value="Unassembled WGS sequence"/>
</dbReference>
<evidence type="ECO:0000256" key="2">
    <source>
        <dbReference type="SAM" id="MobiDB-lite"/>
    </source>
</evidence>
<feature type="region of interest" description="Disordered" evidence="2">
    <location>
        <begin position="309"/>
        <end position="344"/>
    </location>
</feature>
<feature type="compositionally biased region" description="Basic and acidic residues" evidence="2">
    <location>
        <begin position="27"/>
        <end position="41"/>
    </location>
</feature>
<feature type="region of interest" description="Disordered" evidence="2">
    <location>
        <begin position="65"/>
        <end position="96"/>
    </location>
</feature>
<evidence type="ECO:0000313" key="4">
    <source>
        <dbReference type="Proteomes" id="UP000828390"/>
    </source>
</evidence>
<accession>A0A9D4FYK9</accession>
<protein>
    <submittedName>
        <fullName evidence="3">Uncharacterized protein</fullName>
    </submittedName>
</protein>
<name>A0A9D4FYK9_DREPO</name>
<keyword evidence="1" id="KW-0175">Coiled coil</keyword>
<reference evidence="3" key="1">
    <citation type="journal article" date="2019" name="bioRxiv">
        <title>The Genome of the Zebra Mussel, Dreissena polymorpha: A Resource for Invasive Species Research.</title>
        <authorList>
            <person name="McCartney M.A."/>
            <person name="Auch B."/>
            <person name="Kono T."/>
            <person name="Mallez S."/>
            <person name="Zhang Y."/>
            <person name="Obille A."/>
            <person name="Becker A."/>
            <person name="Abrahante J.E."/>
            <person name="Garbe J."/>
            <person name="Badalamenti J.P."/>
            <person name="Herman A."/>
            <person name="Mangelson H."/>
            <person name="Liachko I."/>
            <person name="Sullivan S."/>
            <person name="Sone E.D."/>
            <person name="Koren S."/>
            <person name="Silverstein K.A.T."/>
            <person name="Beckman K.B."/>
            <person name="Gohl D.M."/>
        </authorList>
    </citation>
    <scope>NUCLEOTIDE SEQUENCE</scope>
    <source>
        <strain evidence="3">Duluth1</strain>
        <tissue evidence="3">Whole animal</tissue>
    </source>
</reference>
<comment type="caution">
    <text evidence="3">The sequence shown here is derived from an EMBL/GenBank/DDBJ whole genome shotgun (WGS) entry which is preliminary data.</text>
</comment>
<evidence type="ECO:0000313" key="3">
    <source>
        <dbReference type="EMBL" id="KAH3805496.1"/>
    </source>
</evidence>
<dbReference type="AlphaFoldDB" id="A0A9D4FYK9"/>
<reference evidence="3" key="2">
    <citation type="submission" date="2020-11" db="EMBL/GenBank/DDBJ databases">
        <authorList>
            <person name="McCartney M.A."/>
            <person name="Auch B."/>
            <person name="Kono T."/>
            <person name="Mallez S."/>
            <person name="Becker A."/>
            <person name="Gohl D.M."/>
            <person name="Silverstein K.A.T."/>
            <person name="Koren S."/>
            <person name="Bechman K.B."/>
            <person name="Herman A."/>
            <person name="Abrahante J.E."/>
            <person name="Garbe J."/>
        </authorList>
    </citation>
    <scope>NUCLEOTIDE SEQUENCE</scope>
    <source>
        <strain evidence="3">Duluth1</strain>
        <tissue evidence="3">Whole animal</tissue>
    </source>
</reference>
<organism evidence="3 4">
    <name type="scientific">Dreissena polymorpha</name>
    <name type="common">Zebra mussel</name>
    <name type="synonym">Mytilus polymorpha</name>
    <dbReference type="NCBI Taxonomy" id="45954"/>
    <lineage>
        <taxon>Eukaryota</taxon>
        <taxon>Metazoa</taxon>
        <taxon>Spiralia</taxon>
        <taxon>Lophotrochozoa</taxon>
        <taxon>Mollusca</taxon>
        <taxon>Bivalvia</taxon>
        <taxon>Autobranchia</taxon>
        <taxon>Heteroconchia</taxon>
        <taxon>Euheterodonta</taxon>
        <taxon>Imparidentia</taxon>
        <taxon>Neoheterodontei</taxon>
        <taxon>Myida</taxon>
        <taxon>Dreissenoidea</taxon>
        <taxon>Dreissenidae</taxon>
        <taxon>Dreissena</taxon>
    </lineage>
</organism>
<feature type="region of interest" description="Disordered" evidence="2">
    <location>
        <begin position="27"/>
        <end position="46"/>
    </location>
</feature>
<gene>
    <name evidence="3" type="ORF">DPMN_133799</name>
</gene>
<proteinExistence type="predicted"/>
<evidence type="ECO:0000256" key="1">
    <source>
        <dbReference type="SAM" id="Coils"/>
    </source>
</evidence>